<keyword evidence="4" id="KW-1185">Reference proteome</keyword>
<name>A0A840RMU6_9NEIS</name>
<proteinExistence type="predicted"/>
<dbReference type="InterPro" id="IPR000073">
    <property type="entry name" value="AB_hydrolase_1"/>
</dbReference>
<protein>
    <submittedName>
        <fullName evidence="3">Pimeloyl-ACP methyl ester carboxylesterase</fullName>
    </submittedName>
</protein>
<reference evidence="3 4" key="1">
    <citation type="submission" date="2020-08" db="EMBL/GenBank/DDBJ databases">
        <title>Genomic Encyclopedia of Type Strains, Phase IV (KMG-IV): sequencing the most valuable type-strain genomes for metagenomic binning, comparative biology and taxonomic classification.</title>
        <authorList>
            <person name="Goeker M."/>
        </authorList>
    </citation>
    <scope>NUCLEOTIDE SEQUENCE [LARGE SCALE GENOMIC DNA]</scope>
    <source>
        <strain evidence="3 4">DSM 18233</strain>
    </source>
</reference>
<feature type="domain" description="AB hydrolase-1" evidence="2">
    <location>
        <begin position="93"/>
        <end position="194"/>
    </location>
</feature>
<dbReference type="Pfam" id="PF00561">
    <property type="entry name" value="Abhydrolase_1"/>
    <property type="match status" value="1"/>
</dbReference>
<evidence type="ECO:0000313" key="4">
    <source>
        <dbReference type="Proteomes" id="UP000543030"/>
    </source>
</evidence>
<evidence type="ECO:0000313" key="3">
    <source>
        <dbReference type="EMBL" id="MBB5193411.1"/>
    </source>
</evidence>
<dbReference type="PANTHER" id="PTHR46438:SF11">
    <property type="entry name" value="LIPASE-RELATED"/>
    <property type="match status" value="1"/>
</dbReference>
<dbReference type="PANTHER" id="PTHR46438">
    <property type="entry name" value="ALPHA/BETA-HYDROLASES SUPERFAMILY PROTEIN"/>
    <property type="match status" value="1"/>
</dbReference>
<feature type="region of interest" description="Disordered" evidence="1">
    <location>
        <begin position="1"/>
        <end position="23"/>
    </location>
</feature>
<dbReference type="RefSeq" id="WP_184103057.1">
    <property type="nucleotide sequence ID" value="NZ_JACHHN010000011.1"/>
</dbReference>
<evidence type="ECO:0000256" key="1">
    <source>
        <dbReference type="SAM" id="MobiDB-lite"/>
    </source>
</evidence>
<dbReference type="SUPFAM" id="SSF53474">
    <property type="entry name" value="alpha/beta-Hydrolases"/>
    <property type="match status" value="1"/>
</dbReference>
<dbReference type="AlphaFoldDB" id="A0A840RMU6"/>
<evidence type="ECO:0000259" key="2">
    <source>
        <dbReference type="Pfam" id="PF00561"/>
    </source>
</evidence>
<dbReference type="EMBL" id="JACHHN010000011">
    <property type="protein sequence ID" value="MBB5193411.1"/>
    <property type="molecule type" value="Genomic_DNA"/>
</dbReference>
<gene>
    <name evidence="3" type="ORF">HNQ50_004168</name>
</gene>
<dbReference type="InterPro" id="IPR029058">
    <property type="entry name" value="AB_hydrolase_fold"/>
</dbReference>
<organism evidence="3 4">
    <name type="scientific">Silvimonas terrae</name>
    <dbReference type="NCBI Taxonomy" id="300266"/>
    <lineage>
        <taxon>Bacteria</taxon>
        <taxon>Pseudomonadati</taxon>
        <taxon>Pseudomonadota</taxon>
        <taxon>Betaproteobacteria</taxon>
        <taxon>Neisseriales</taxon>
        <taxon>Chitinibacteraceae</taxon>
        <taxon>Silvimonas</taxon>
    </lineage>
</organism>
<dbReference type="Gene3D" id="3.40.50.1820">
    <property type="entry name" value="alpha/beta hydrolase"/>
    <property type="match status" value="1"/>
</dbReference>
<accession>A0A840RMU6</accession>
<sequence length="302" mass="32172">MNQPDVAFANRQKSTTGRSYEPPAPKWVKTGLSALNAVAPQAAAGVLQHLFTTPPRTALRADERSVLASARRWQSRVRGELMSGYEWGDATAPAVLLLHGWGGHAGHMSGMVGPLLAAGYRVLAVDVPGHGNSPRARVALPHFHEALEDMAQRAGRDQVHGVIAHSFGAAGTTYALSRGLSVPRVVFIGPMTQFGALWDAVRTRTGVSQGLIQRMITRMEARYCLGFDEVEPVALAAGLNTPLLVLHDLDDDKVSVAQGEALVACWPGAALRTSSQLGHLKILKDETSVNAAVAFLSRPATV</sequence>
<dbReference type="Proteomes" id="UP000543030">
    <property type="component" value="Unassembled WGS sequence"/>
</dbReference>
<comment type="caution">
    <text evidence="3">The sequence shown here is derived from an EMBL/GenBank/DDBJ whole genome shotgun (WGS) entry which is preliminary data.</text>
</comment>